<keyword evidence="2 4" id="KW-0863">Zinc-finger</keyword>
<dbReference type="Gene3D" id="6.10.140.2220">
    <property type="match status" value="1"/>
</dbReference>
<dbReference type="AlphaFoldDB" id="A0A4S8MMB8"/>
<gene>
    <name evidence="6" type="ORF">K435DRAFT_835509</name>
</gene>
<evidence type="ECO:0000256" key="3">
    <source>
        <dbReference type="ARBA" id="ARBA00022833"/>
    </source>
</evidence>
<keyword evidence="7" id="KW-1185">Reference proteome</keyword>
<feature type="non-terminal residue" evidence="6">
    <location>
        <position position="1"/>
    </location>
</feature>
<protein>
    <recommendedName>
        <fullName evidence="5">MYND-type domain-containing protein</fullName>
    </recommendedName>
</protein>
<evidence type="ECO:0000256" key="2">
    <source>
        <dbReference type="ARBA" id="ARBA00022771"/>
    </source>
</evidence>
<name>A0A4S8MMB8_DENBC</name>
<evidence type="ECO:0000256" key="4">
    <source>
        <dbReference type="PROSITE-ProRule" id="PRU00134"/>
    </source>
</evidence>
<evidence type="ECO:0000313" key="7">
    <source>
        <dbReference type="Proteomes" id="UP000297245"/>
    </source>
</evidence>
<proteinExistence type="predicted"/>
<dbReference type="Proteomes" id="UP000297245">
    <property type="component" value="Unassembled WGS sequence"/>
</dbReference>
<evidence type="ECO:0000256" key="1">
    <source>
        <dbReference type="ARBA" id="ARBA00022723"/>
    </source>
</evidence>
<dbReference type="InterPro" id="IPR002893">
    <property type="entry name" value="Znf_MYND"/>
</dbReference>
<feature type="domain" description="MYND-type" evidence="5">
    <location>
        <begin position="338"/>
        <end position="384"/>
    </location>
</feature>
<keyword evidence="1" id="KW-0479">Metal-binding</keyword>
<accession>A0A4S8MMB8</accession>
<reference evidence="6 7" key="1">
    <citation type="journal article" date="2019" name="Nat. Ecol. Evol.">
        <title>Megaphylogeny resolves global patterns of mushroom evolution.</title>
        <authorList>
            <person name="Varga T."/>
            <person name="Krizsan K."/>
            <person name="Foldi C."/>
            <person name="Dima B."/>
            <person name="Sanchez-Garcia M."/>
            <person name="Sanchez-Ramirez S."/>
            <person name="Szollosi G.J."/>
            <person name="Szarkandi J.G."/>
            <person name="Papp V."/>
            <person name="Albert L."/>
            <person name="Andreopoulos W."/>
            <person name="Angelini C."/>
            <person name="Antonin V."/>
            <person name="Barry K.W."/>
            <person name="Bougher N.L."/>
            <person name="Buchanan P."/>
            <person name="Buyck B."/>
            <person name="Bense V."/>
            <person name="Catcheside P."/>
            <person name="Chovatia M."/>
            <person name="Cooper J."/>
            <person name="Damon W."/>
            <person name="Desjardin D."/>
            <person name="Finy P."/>
            <person name="Geml J."/>
            <person name="Haridas S."/>
            <person name="Hughes K."/>
            <person name="Justo A."/>
            <person name="Karasinski D."/>
            <person name="Kautmanova I."/>
            <person name="Kiss B."/>
            <person name="Kocsube S."/>
            <person name="Kotiranta H."/>
            <person name="LaButti K.M."/>
            <person name="Lechner B.E."/>
            <person name="Liimatainen K."/>
            <person name="Lipzen A."/>
            <person name="Lukacs Z."/>
            <person name="Mihaltcheva S."/>
            <person name="Morgado L.N."/>
            <person name="Niskanen T."/>
            <person name="Noordeloos M.E."/>
            <person name="Ohm R.A."/>
            <person name="Ortiz-Santana B."/>
            <person name="Ovrebo C."/>
            <person name="Racz N."/>
            <person name="Riley R."/>
            <person name="Savchenko A."/>
            <person name="Shiryaev A."/>
            <person name="Soop K."/>
            <person name="Spirin V."/>
            <person name="Szebenyi C."/>
            <person name="Tomsovsky M."/>
            <person name="Tulloss R.E."/>
            <person name="Uehling J."/>
            <person name="Grigoriev I.V."/>
            <person name="Vagvolgyi C."/>
            <person name="Papp T."/>
            <person name="Martin F.M."/>
            <person name="Miettinen O."/>
            <person name="Hibbett D.S."/>
            <person name="Nagy L.G."/>
        </authorList>
    </citation>
    <scope>NUCLEOTIDE SEQUENCE [LARGE SCALE GENOMIC DNA]</scope>
    <source>
        <strain evidence="6 7">CBS 962.96</strain>
    </source>
</reference>
<evidence type="ECO:0000259" key="5">
    <source>
        <dbReference type="PROSITE" id="PS50865"/>
    </source>
</evidence>
<dbReference type="PROSITE" id="PS50865">
    <property type="entry name" value="ZF_MYND_2"/>
    <property type="match status" value="1"/>
</dbReference>
<keyword evidence="3" id="KW-0862">Zinc</keyword>
<dbReference type="SUPFAM" id="SSF144232">
    <property type="entry name" value="HIT/MYND zinc finger-like"/>
    <property type="match status" value="1"/>
</dbReference>
<sequence length="390" mass="44666">MASSSPSSPPFISLEGSHQEPAQVAKISLSTLVHKEEIGRVEHAREANIKRENAVCTTNGTSPWKSFYRSCSQSPGVRNVVWKEGKPYAMEYLFFKSVDTGRLLPMKYAEIRIQFYVDRNRWERQNKMKDVRKRMEGEMFQIMLLGMGPTMFLRSFVDIGGADIPIVVTDWCDDHVKMALDYWINMSAGRLSDKESRIEFCKIARTSSYECNEPSFYEADLLVRSLLQDPSLEYVPPFILFFQINGGKFTPLFTSPHLAPPSPILDALPRGCGAPQCTDDKCRDEVWNGIDSASLKSLDANMIKCDKKDPSFSSLSANETRFWRLKALWEPKEQLCNTWGCNVSDSQEYRARGMALKRCMKCKEVLYCSTIHQRLDWEQHKTVCETRPDP</sequence>
<dbReference type="GO" id="GO:0008270">
    <property type="term" value="F:zinc ion binding"/>
    <property type="evidence" value="ECO:0007669"/>
    <property type="project" value="UniProtKB-KW"/>
</dbReference>
<dbReference type="Pfam" id="PF01753">
    <property type="entry name" value="zf-MYND"/>
    <property type="match status" value="1"/>
</dbReference>
<evidence type="ECO:0000313" key="6">
    <source>
        <dbReference type="EMBL" id="THV04053.1"/>
    </source>
</evidence>
<dbReference type="OrthoDB" id="432970at2759"/>
<organism evidence="6 7">
    <name type="scientific">Dendrothele bispora (strain CBS 962.96)</name>
    <dbReference type="NCBI Taxonomy" id="1314807"/>
    <lineage>
        <taxon>Eukaryota</taxon>
        <taxon>Fungi</taxon>
        <taxon>Dikarya</taxon>
        <taxon>Basidiomycota</taxon>
        <taxon>Agaricomycotina</taxon>
        <taxon>Agaricomycetes</taxon>
        <taxon>Agaricomycetidae</taxon>
        <taxon>Agaricales</taxon>
        <taxon>Agaricales incertae sedis</taxon>
        <taxon>Dendrothele</taxon>
    </lineage>
</organism>
<dbReference type="EMBL" id="ML179060">
    <property type="protein sequence ID" value="THV04053.1"/>
    <property type="molecule type" value="Genomic_DNA"/>
</dbReference>